<feature type="chain" id="PRO_5045592472" evidence="1">
    <location>
        <begin position="28"/>
        <end position="245"/>
    </location>
</feature>
<organism evidence="2 3">
    <name type="scientific">Deinococcus xinjiangensis</name>
    <dbReference type="NCBI Taxonomy" id="457454"/>
    <lineage>
        <taxon>Bacteria</taxon>
        <taxon>Thermotogati</taxon>
        <taxon>Deinococcota</taxon>
        <taxon>Deinococci</taxon>
        <taxon>Deinococcales</taxon>
        <taxon>Deinococcaceae</taxon>
        <taxon>Deinococcus</taxon>
    </lineage>
</organism>
<dbReference type="EMBL" id="BAABRN010000011">
    <property type="protein sequence ID" value="GAA5501627.1"/>
    <property type="molecule type" value="Genomic_DNA"/>
</dbReference>
<sequence length="245" mass="26250">MPRSFFVLALTGLLAGSALGGWTPQQAAPLPAELSQPTTTDLAALRAKYVGKQVWLYGGGPLTCVTSNYSHLTLLGPPWTPVRIENVELAQKPIMVRISKTNVFAPRPVAHALLLTLRVGETLKTVSSSRGNAPTESPQLVTGSGCETVIQPFVDENHLRRLLSLTPPPAEIQSLWNNKTPSNIGLTHWQMLWLRGAPDSPPLASVAAVLQAGVWVTPGPAGYGDWITTFQNGRVVSESAPRQAP</sequence>
<dbReference type="Proteomes" id="UP001458946">
    <property type="component" value="Unassembled WGS sequence"/>
</dbReference>
<evidence type="ECO:0000313" key="3">
    <source>
        <dbReference type="Proteomes" id="UP001458946"/>
    </source>
</evidence>
<comment type="caution">
    <text evidence="2">The sequence shown here is derived from an EMBL/GenBank/DDBJ whole genome shotgun (WGS) entry which is preliminary data.</text>
</comment>
<dbReference type="RefSeq" id="WP_353541595.1">
    <property type="nucleotide sequence ID" value="NZ_BAABRN010000011.1"/>
</dbReference>
<evidence type="ECO:0000313" key="2">
    <source>
        <dbReference type="EMBL" id="GAA5501627.1"/>
    </source>
</evidence>
<gene>
    <name evidence="2" type="ORF">Dxin01_01363</name>
</gene>
<reference evidence="2 3" key="1">
    <citation type="submission" date="2024-02" db="EMBL/GenBank/DDBJ databases">
        <title>Deinococcus xinjiangensis NBRC 107630.</title>
        <authorList>
            <person name="Ichikawa N."/>
            <person name="Katano-Makiyama Y."/>
            <person name="Hidaka K."/>
        </authorList>
    </citation>
    <scope>NUCLEOTIDE SEQUENCE [LARGE SCALE GENOMIC DNA]</scope>
    <source>
        <strain evidence="2 3">NBRC 107630</strain>
    </source>
</reference>
<feature type="signal peptide" evidence="1">
    <location>
        <begin position="1"/>
        <end position="27"/>
    </location>
</feature>
<name>A0ABP9V8M7_9DEIO</name>
<evidence type="ECO:0000256" key="1">
    <source>
        <dbReference type="SAM" id="SignalP"/>
    </source>
</evidence>
<keyword evidence="1" id="KW-0732">Signal</keyword>
<proteinExistence type="predicted"/>
<accession>A0ABP9V8M7</accession>
<keyword evidence="3" id="KW-1185">Reference proteome</keyword>
<protein>
    <submittedName>
        <fullName evidence="2">Uncharacterized protein</fullName>
    </submittedName>
</protein>